<dbReference type="PANTHER" id="PTHR47026">
    <property type="entry name" value="PIGMENTOSA GTPASE REGULATOR-LIKE PROTEIN, PUTATIVE-RELATED"/>
    <property type="match status" value="1"/>
</dbReference>
<protein>
    <submittedName>
        <fullName evidence="3">Uncharacterized protein</fullName>
    </submittedName>
</protein>
<dbReference type="Proteomes" id="UP000007350">
    <property type="component" value="Unassembled WGS sequence"/>
</dbReference>
<evidence type="ECO:0000313" key="3">
    <source>
        <dbReference type="EMBL" id="EKF32448.1"/>
    </source>
</evidence>
<keyword evidence="1" id="KW-0175">Coiled coil</keyword>
<dbReference type="EMBL" id="AHKC01009837">
    <property type="protein sequence ID" value="EKF32448.1"/>
    <property type="molecule type" value="Genomic_DNA"/>
</dbReference>
<feature type="region of interest" description="Disordered" evidence="2">
    <location>
        <begin position="315"/>
        <end position="355"/>
    </location>
</feature>
<evidence type="ECO:0000256" key="1">
    <source>
        <dbReference type="SAM" id="Coils"/>
    </source>
</evidence>
<gene>
    <name evidence="3" type="ORF">MOQ_003700</name>
</gene>
<evidence type="ECO:0000256" key="2">
    <source>
        <dbReference type="SAM" id="MobiDB-lite"/>
    </source>
</evidence>
<dbReference type="PANTHER" id="PTHR47026:SF2">
    <property type="entry name" value="FLAGELLAR ASSOCIATED PROTEIN"/>
    <property type="match status" value="1"/>
</dbReference>
<accession>K2MBA4</accession>
<comment type="caution">
    <text evidence="3">The sequence shown here is derived from an EMBL/GenBank/DDBJ whole genome shotgun (WGS) entry which is preliminary data.</text>
</comment>
<organism evidence="3 4">
    <name type="scientific">Trypanosoma cruzi marinkellei</name>
    <dbReference type="NCBI Taxonomy" id="85056"/>
    <lineage>
        <taxon>Eukaryota</taxon>
        <taxon>Discoba</taxon>
        <taxon>Euglenozoa</taxon>
        <taxon>Kinetoplastea</taxon>
        <taxon>Metakinetoplastina</taxon>
        <taxon>Trypanosomatida</taxon>
        <taxon>Trypanosomatidae</taxon>
        <taxon>Trypanosoma</taxon>
        <taxon>Schizotrypanum</taxon>
    </lineage>
</organism>
<keyword evidence="4" id="KW-1185">Reference proteome</keyword>
<feature type="coiled-coil region" evidence="1">
    <location>
        <begin position="115"/>
        <end position="142"/>
    </location>
</feature>
<dbReference type="OrthoDB" id="8062037at2759"/>
<dbReference type="AlphaFoldDB" id="K2MBA4"/>
<proteinExistence type="predicted"/>
<evidence type="ECO:0000313" key="4">
    <source>
        <dbReference type="Proteomes" id="UP000007350"/>
    </source>
</evidence>
<sequence length="355" mass="41912">MKASPTALMAVPSTAPTHPDETLPIFMDNSVMMDVKAAKRRQEDEEIRNYLMQLDALRHECEQRGQFRKAQECLDRMREVNLRYAKKIEMEASKVNVGWRKQMMEEQRLELLTFHDMWENKLKEYDEKAAQLTREMNRQHAMELQFQEEEIRIELMKRRPRPSKTLVELRDNLKTYVQRRMYMDAERAKKAIHHREAEELREFEADIEKKFQDRLLVASERLRLGRAAVEQRLVVNREELLAQRRDEFSKLVKKHHAALHAQEQANALVVSRAQDCIRRQAKAYIKDPVKTGLELVHLTETAMVGGKMDWSADGRQGTSFKKCDHRSESRGVSVQRRRTPLKRTTTALPRPPWQV</sequence>
<name>K2MBA4_TRYCR</name>
<reference evidence="3 4" key="1">
    <citation type="journal article" date="2012" name="BMC Genomics">
        <title>Comparative genomic analysis of human infective Trypanosoma cruzi lineages with the bat-restricted subspecies T. cruzi marinkellei.</title>
        <authorList>
            <person name="Franzen O."/>
            <person name="Talavera-Lopez C."/>
            <person name="Ochaya S."/>
            <person name="Butler C.E."/>
            <person name="Messenger L.A."/>
            <person name="Lewis M.D."/>
            <person name="Llewellyn M.S."/>
            <person name="Marinkelle C.J."/>
            <person name="Tyler K.M."/>
            <person name="Miles M.A."/>
            <person name="Andersson B."/>
        </authorList>
    </citation>
    <scope>NUCLEOTIDE SEQUENCE [LARGE SCALE GENOMIC DNA]</scope>
    <source>
        <strain evidence="3 4">B7</strain>
    </source>
</reference>